<proteinExistence type="predicted"/>
<dbReference type="PROSITE" id="PS51257">
    <property type="entry name" value="PROKAR_LIPOPROTEIN"/>
    <property type="match status" value="1"/>
</dbReference>
<organism evidence="4 5">
    <name type="scientific">Neptunomonas antarctica</name>
    <dbReference type="NCBI Taxonomy" id="619304"/>
    <lineage>
        <taxon>Bacteria</taxon>
        <taxon>Pseudomonadati</taxon>
        <taxon>Pseudomonadota</taxon>
        <taxon>Gammaproteobacteria</taxon>
        <taxon>Oceanospirillales</taxon>
        <taxon>Oceanospirillaceae</taxon>
        <taxon>Neptunomonas</taxon>
    </lineage>
</organism>
<feature type="signal peptide" evidence="2">
    <location>
        <begin position="1"/>
        <end position="19"/>
    </location>
</feature>
<dbReference type="OrthoDB" id="9771666at2"/>
<evidence type="ECO:0000313" key="5">
    <source>
        <dbReference type="Proteomes" id="UP000185999"/>
    </source>
</evidence>
<protein>
    <submittedName>
        <fullName evidence="4">Acetyl esterase/lipase</fullName>
    </submittedName>
</protein>
<dbReference type="GO" id="GO:0016787">
    <property type="term" value="F:hydrolase activity"/>
    <property type="evidence" value="ECO:0007669"/>
    <property type="project" value="UniProtKB-KW"/>
</dbReference>
<evidence type="ECO:0000256" key="1">
    <source>
        <dbReference type="ARBA" id="ARBA00022801"/>
    </source>
</evidence>
<keyword evidence="2" id="KW-0732">Signal</keyword>
<dbReference type="Proteomes" id="UP000185999">
    <property type="component" value="Unassembled WGS sequence"/>
</dbReference>
<gene>
    <name evidence="4" type="ORF">SAMN05421760_101311</name>
</gene>
<dbReference type="STRING" id="619304.SAMN05421760_101311"/>
<keyword evidence="5" id="KW-1185">Reference proteome</keyword>
<dbReference type="InterPro" id="IPR029058">
    <property type="entry name" value="AB_hydrolase_fold"/>
</dbReference>
<dbReference type="InterPro" id="IPR049492">
    <property type="entry name" value="BD-FAE-like_dom"/>
</dbReference>
<sequence length="295" mass="32589">MLTKSFFLFLSTVFLSACTATGSYLVNTMARIGDYQKIENIHYSSTNKLDIYIPDSDPNPATDGQESAVVIFFYGGCWGACQSTYKGDYEFIADALTKKGYVVVIPDYRHYPDVKFDTIIADAASATQWVKENISNYKGNPDNLFLMGHSAGAHLAIMLSVNSSAYLKPATYASLKGGIGLAGPYDFIPYTEPYLPGIFGPESDAAYSQPVNFINGDEPPLLLLYGERDDLVEAKNIINLTKAIKNKDGRVTAITYEKLDHISLLTGFTRPFRKQSLLDEVDVFINSTQTTKPVR</sequence>
<dbReference type="Pfam" id="PF20434">
    <property type="entry name" value="BD-FAE"/>
    <property type="match status" value="1"/>
</dbReference>
<dbReference type="InterPro" id="IPR050300">
    <property type="entry name" value="GDXG_lipolytic_enzyme"/>
</dbReference>
<feature type="chain" id="PRO_5013020889" evidence="2">
    <location>
        <begin position="20"/>
        <end position="295"/>
    </location>
</feature>
<reference evidence="5" key="1">
    <citation type="submission" date="2017-01" db="EMBL/GenBank/DDBJ databases">
        <authorList>
            <person name="Varghese N."/>
            <person name="Submissions S."/>
        </authorList>
    </citation>
    <scope>NUCLEOTIDE SEQUENCE [LARGE SCALE GENOMIC DNA]</scope>
    <source>
        <strain evidence="5">DSM 22306</strain>
    </source>
</reference>
<dbReference type="EMBL" id="FTOE01000001">
    <property type="protein sequence ID" value="SIS42008.1"/>
    <property type="molecule type" value="Genomic_DNA"/>
</dbReference>
<feature type="domain" description="BD-FAE-like" evidence="3">
    <location>
        <begin position="49"/>
        <end position="242"/>
    </location>
</feature>
<dbReference type="AlphaFoldDB" id="A0A1N7IY24"/>
<dbReference type="Gene3D" id="3.40.50.1820">
    <property type="entry name" value="alpha/beta hydrolase"/>
    <property type="match status" value="1"/>
</dbReference>
<keyword evidence="1" id="KW-0378">Hydrolase</keyword>
<dbReference type="PANTHER" id="PTHR48081:SF9">
    <property type="entry name" value="CARBOXYLESTERASE"/>
    <property type="match status" value="1"/>
</dbReference>
<evidence type="ECO:0000313" key="4">
    <source>
        <dbReference type="EMBL" id="SIS42008.1"/>
    </source>
</evidence>
<dbReference type="PANTHER" id="PTHR48081">
    <property type="entry name" value="AB HYDROLASE SUPERFAMILY PROTEIN C4A8.06C"/>
    <property type="match status" value="1"/>
</dbReference>
<name>A0A1N7IY24_9GAMM</name>
<dbReference type="SUPFAM" id="SSF53474">
    <property type="entry name" value="alpha/beta-Hydrolases"/>
    <property type="match status" value="1"/>
</dbReference>
<accession>A0A1N7IY24</accession>
<evidence type="ECO:0000259" key="3">
    <source>
        <dbReference type="Pfam" id="PF20434"/>
    </source>
</evidence>
<evidence type="ECO:0000256" key="2">
    <source>
        <dbReference type="SAM" id="SignalP"/>
    </source>
</evidence>
<dbReference type="RefSeq" id="WP_076495923.1">
    <property type="nucleotide sequence ID" value="NZ_FTOE01000001.1"/>
</dbReference>